<dbReference type="GO" id="GO:0005737">
    <property type="term" value="C:cytoplasm"/>
    <property type="evidence" value="ECO:0007669"/>
    <property type="project" value="UniProtKB-SubCell"/>
</dbReference>
<sequence length="260" mass="26682">MLSEITVGVIGTGQLGRAMAQGLLMGGLPGSNLWLANRSGAPVTLEGGAAVTQTTDLAALGAACDVVVLAVPPAVVPSLSLELRDRLVLSVVAGLTLDGMRHATGAHRVIRAMSNPAAERRLAYTPWVAGGAVTAEDRATATAIFGAIGVTDEITDEAHIDDFTALTGPVPGFVAYFADSMIRHATAQGIPEEIATRAIRQLFLASGQMLKEGATPAGQVQEMVDYAGTTAAGLTHLRRGGFDAALSEALLAATEKARTI</sequence>
<feature type="binding site" evidence="5">
    <location>
        <begin position="10"/>
        <end position="15"/>
    </location>
    <ligand>
        <name>NADP(+)</name>
        <dbReference type="ChEBI" id="CHEBI:58349"/>
    </ligand>
</feature>
<evidence type="ECO:0000256" key="3">
    <source>
        <dbReference type="ARBA" id="ARBA00023002"/>
    </source>
</evidence>
<dbReference type="HAMAP" id="MF_01925">
    <property type="entry name" value="P5C_reductase"/>
    <property type="match status" value="1"/>
</dbReference>
<dbReference type="PIRSF" id="PIRSF000193">
    <property type="entry name" value="Pyrrol-5-carb_rd"/>
    <property type="match status" value="1"/>
</dbReference>
<name>A0A1X6Z8Z0_9RHOB</name>
<keyword evidence="4" id="KW-0963">Cytoplasm</keyword>
<dbReference type="GO" id="GO:0055129">
    <property type="term" value="P:L-proline biosynthetic process"/>
    <property type="evidence" value="ECO:0007669"/>
    <property type="project" value="UniProtKB-UniRule"/>
</dbReference>
<gene>
    <name evidence="8" type="primary">proC_2</name>
    <name evidence="4" type="synonym">proC</name>
    <name evidence="8" type="ORF">PSM7751_02026</name>
</gene>
<dbReference type="Proteomes" id="UP000193963">
    <property type="component" value="Unassembled WGS sequence"/>
</dbReference>
<comment type="similarity">
    <text evidence="1 4">Belongs to the pyrroline-5-carboxylate reductase family.</text>
</comment>
<evidence type="ECO:0000256" key="1">
    <source>
        <dbReference type="ARBA" id="ARBA00005525"/>
    </source>
</evidence>
<feature type="domain" description="Pyrroline-5-carboxylate reductase dimerisation" evidence="7">
    <location>
        <begin position="157"/>
        <end position="259"/>
    </location>
</feature>
<evidence type="ECO:0000313" key="8">
    <source>
        <dbReference type="EMBL" id="SLN44326.1"/>
    </source>
</evidence>
<dbReference type="UniPathway" id="UPA00098">
    <property type="reaction ID" value="UER00361"/>
</dbReference>
<dbReference type="PANTHER" id="PTHR11645">
    <property type="entry name" value="PYRROLINE-5-CARBOXYLATE REDUCTASE"/>
    <property type="match status" value="1"/>
</dbReference>
<comment type="catalytic activity">
    <reaction evidence="4">
        <text>L-proline + NAD(+) = (S)-1-pyrroline-5-carboxylate + NADH + 2 H(+)</text>
        <dbReference type="Rhea" id="RHEA:14105"/>
        <dbReference type="ChEBI" id="CHEBI:15378"/>
        <dbReference type="ChEBI" id="CHEBI:17388"/>
        <dbReference type="ChEBI" id="CHEBI:57540"/>
        <dbReference type="ChEBI" id="CHEBI:57945"/>
        <dbReference type="ChEBI" id="CHEBI:60039"/>
        <dbReference type="EC" id="1.5.1.2"/>
    </reaction>
</comment>
<evidence type="ECO:0000259" key="6">
    <source>
        <dbReference type="Pfam" id="PF03807"/>
    </source>
</evidence>
<evidence type="ECO:0000256" key="4">
    <source>
        <dbReference type="HAMAP-Rule" id="MF_01925"/>
    </source>
</evidence>
<dbReference type="RefSeq" id="WP_085888036.1">
    <property type="nucleotide sequence ID" value="NZ_FWFN01000004.1"/>
</dbReference>
<feature type="binding site" evidence="5">
    <location>
        <begin position="70"/>
        <end position="73"/>
    </location>
    <ligand>
        <name>NADP(+)</name>
        <dbReference type="ChEBI" id="CHEBI:58349"/>
    </ligand>
</feature>
<dbReference type="InterPro" id="IPR029036">
    <property type="entry name" value="P5CR_dimer"/>
</dbReference>
<dbReference type="Pfam" id="PF14748">
    <property type="entry name" value="P5CR_dimer"/>
    <property type="match status" value="1"/>
</dbReference>
<dbReference type="Pfam" id="PF03807">
    <property type="entry name" value="F420_oxidored"/>
    <property type="match status" value="1"/>
</dbReference>
<keyword evidence="4" id="KW-0028">Amino-acid biosynthesis</keyword>
<protein>
    <recommendedName>
        <fullName evidence="4">Pyrroline-5-carboxylate reductase</fullName>
        <shortName evidence="4">P5C reductase</shortName>
        <shortName evidence="4">P5CR</shortName>
        <ecNumber evidence="4">1.5.1.2</ecNumber>
    </recommendedName>
    <alternativeName>
        <fullName evidence="4">PCA reductase</fullName>
    </alternativeName>
</protein>
<dbReference type="Gene3D" id="3.40.50.720">
    <property type="entry name" value="NAD(P)-binding Rossmann-like Domain"/>
    <property type="match status" value="1"/>
</dbReference>
<dbReference type="InterPro" id="IPR000304">
    <property type="entry name" value="Pyrroline-COOH_reductase"/>
</dbReference>
<keyword evidence="9" id="KW-1185">Reference proteome</keyword>
<comment type="catalytic activity">
    <reaction evidence="4">
        <text>L-proline + NADP(+) = (S)-1-pyrroline-5-carboxylate + NADPH + 2 H(+)</text>
        <dbReference type="Rhea" id="RHEA:14109"/>
        <dbReference type="ChEBI" id="CHEBI:15378"/>
        <dbReference type="ChEBI" id="CHEBI:17388"/>
        <dbReference type="ChEBI" id="CHEBI:57783"/>
        <dbReference type="ChEBI" id="CHEBI:58349"/>
        <dbReference type="ChEBI" id="CHEBI:60039"/>
        <dbReference type="EC" id="1.5.1.2"/>
    </reaction>
</comment>
<keyword evidence="2 4" id="KW-0521">NADP</keyword>
<dbReference type="EMBL" id="FWFN01000004">
    <property type="protein sequence ID" value="SLN44326.1"/>
    <property type="molecule type" value="Genomic_DNA"/>
</dbReference>
<dbReference type="InterPro" id="IPR028939">
    <property type="entry name" value="P5C_Rdtase_cat_N"/>
</dbReference>
<evidence type="ECO:0000256" key="5">
    <source>
        <dbReference type="PIRSR" id="PIRSR000193-1"/>
    </source>
</evidence>
<keyword evidence="3 4" id="KW-0560">Oxidoreductase</keyword>
<evidence type="ECO:0000256" key="2">
    <source>
        <dbReference type="ARBA" id="ARBA00022857"/>
    </source>
</evidence>
<dbReference type="SUPFAM" id="SSF51735">
    <property type="entry name" value="NAD(P)-binding Rossmann-fold domains"/>
    <property type="match status" value="1"/>
</dbReference>
<feature type="domain" description="Pyrroline-5-carboxylate reductase catalytic N-terminal" evidence="6">
    <location>
        <begin position="6"/>
        <end position="94"/>
    </location>
</feature>
<dbReference type="PANTHER" id="PTHR11645:SF0">
    <property type="entry name" value="PYRROLINE-5-CARBOXYLATE REDUCTASE 3"/>
    <property type="match status" value="1"/>
</dbReference>
<dbReference type="Gene3D" id="1.10.3730.10">
    <property type="entry name" value="ProC C-terminal domain-like"/>
    <property type="match status" value="1"/>
</dbReference>
<reference evidence="8 9" key="1">
    <citation type="submission" date="2017-03" db="EMBL/GenBank/DDBJ databases">
        <authorList>
            <person name="Afonso C.L."/>
            <person name="Miller P.J."/>
            <person name="Scott M.A."/>
            <person name="Spackman E."/>
            <person name="Goraichik I."/>
            <person name="Dimitrov K.M."/>
            <person name="Suarez D.L."/>
            <person name="Swayne D.E."/>
        </authorList>
    </citation>
    <scope>NUCLEOTIDE SEQUENCE [LARGE SCALE GENOMIC DNA]</scope>
    <source>
        <strain evidence="8 9">CECT 7751</strain>
    </source>
</reference>
<organism evidence="8 9">
    <name type="scientific">Pseudooceanicola marinus</name>
    <dbReference type="NCBI Taxonomy" id="396013"/>
    <lineage>
        <taxon>Bacteria</taxon>
        <taxon>Pseudomonadati</taxon>
        <taxon>Pseudomonadota</taxon>
        <taxon>Alphaproteobacteria</taxon>
        <taxon>Rhodobacterales</taxon>
        <taxon>Paracoccaceae</taxon>
        <taxon>Pseudooceanicola</taxon>
    </lineage>
</organism>
<dbReference type="SUPFAM" id="SSF48179">
    <property type="entry name" value="6-phosphogluconate dehydrogenase C-terminal domain-like"/>
    <property type="match status" value="1"/>
</dbReference>
<proteinExistence type="inferred from homology"/>
<evidence type="ECO:0000313" key="9">
    <source>
        <dbReference type="Proteomes" id="UP000193963"/>
    </source>
</evidence>
<evidence type="ECO:0000259" key="7">
    <source>
        <dbReference type="Pfam" id="PF14748"/>
    </source>
</evidence>
<dbReference type="OrthoDB" id="8418678at2"/>
<keyword evidence="4" id="KW-0641">Proline biosynthesis</keyword>
<dbReference type="GO" id="GO:0004735">
    <property type="term" value="F:pyrroline-5-carboxylate reductase activity"/>
    <property type="evidence" value="ECO:0007669"/>
    <property type="project" value="UniProtKB-UniRule"/>
</dbReference>
<dbReference type="InterPro" id="IPR036291">
    <property type="entry name" value="NAD(P)-bd_dom_sf"/>
</dbReference>
<comment type="function">
    <text evidence="4">Catalyzes the reduction of 1-pyrroline-5-carboxylate (PCA) to L-proline.</text>
</comment>
<comment type="pathway">
    <text evidence="4">Amino-acid biosynthesis; L-proline biosynthesis; L-proline from L-glutamate 5-semialdehyde: step 1/1.</text>
</comment>
<dbReference type="InterPro" id="IPR008927">
    <property type="entry name" value="6-PGluconate_DH-like_C_sf"/>
</dbReference>
<accession>A0A1X6Z8Z0</accession>
<dbReference type="AlphaFoldDB" id="A0A1X6Z8Z0"/>
<comment type="subcellular location">
    <subcellularLocation>
        <location evidence="4">Cytoplasm</location>
    </subcellularLocation>
</comment>
<dbReference type="EC" id="1.5.1.2" evidence="4"/>